<comment type="caution">
    <text evidence="2">The sequence shown here is derived from an EMBL/GenBank/DDBJ whole genome shotgun (WGS) entry which is preliminary data.</text>
</comment>
<gene>
    <name evidence="2" type="ORF">EV691_11594</name>
</gene>
<dbReference type="Pfam" id="PF02803">
    <property type="entry name" value="Thiolase_C"/>
    <property type="match status" value="1"/>
</dbReference>
<dbReference type="InterPro" id="IPR020613">
    <property type="entry name" value="Thiolase_CS"/>
</dbReference>
<dbReference type="PROSITE" id="PS00737">
    <property type="entry name" value="THIOLASE_2"/>
    <property type="match status" value="1"/>
</dbReference>
<dbReference type="Gene3D" id="3.40.47.10">
    <property type="match status" value="2"/>
</dbReference>
<sequence>MTAYIYDGLRSPFGRYAGAIAGVEPRLMGLGPVPAIRKVLQRTGLGLADMDVIEINEAFAAQVLGCTRLADDDPRLNPNGGAIAIGHPLGASGARLVLTALRQLERTGGRHVLVSLCIGLGQGIACVVERLD</sequence>
<organism evidence="2 3">
    <name type="scientific">Azotobacter chroococcum</name>
    <dbReference type="NCBI Taxonomy" id="353"/>
    <lineage>
        <taxon>Bacteria</taxon>
        <taxon>Pseudomonadati</taxon>
        <taxon>Pseudomonadota</taxon>
        <taxon>Gammaproteobacteria</taxon>
        <taxon>Pseudomonadales</taxon>
        <taxon>Pseudomonadaceae</taxon>
        <taxon>Azotobacter</taxon>
    </lineage>
</organism>
<dbReference type="EMBL" id="SMMU01000015">
    <property type="protein sequence ID" value="TCL29728.1"/>
    <property type="molecule type" value="Genomic_DNA"/>
</dbReference>
<protein>
    <submittedName>
        <fullName evidence="2">Thiolase-like protein</fullName>
    </submittedName>
</protein>
<evidence type="ECO:0000313" key="2">
    <source>
        <dbReference type="EMBL" id="TCL29728.1"/>
    </source>
</evidence>
<evidence type="ECO:0000313" key="3">
    <source>
        <dbReference type="Proteomes" id="UP000295169"/>
    </source>
</evidence>
<reference evidence="2 3" key="1">
    <citation type="submission" date="2019-03" db="EMBL/GenBank/DDBJ databases">
        <title>Genomic Encyclopedia of Type Strains, Phase IV (KMG-IV): sequencing the most valuable type-strain genomes for metagenomic binning, comparative biology and taxonomic classification.</title>
        <authorList>
            <person name="Goeker M."/>
        </authorList>
    </citation>
    <scope>NUCLEOTIDE SEQUENCE [LARGE SCALE GENOMIC DNA]</scope>
    <source>
        <strain evidence="2 3">DSM 2286</strain>
    </source>
</reference>
<evidence type="ECO:0000259" key="1">
    <source>
        <dbReference type="Pfam" id="PF02803"/>
    </source>
</evidence>
<dbReference type="Proteomes" id="UP000295169">
    <property type="component" value="Unassembled WGS sequence"/>
</dbReference>
<dbReference type="PANTHER" id="PTHR43853:SF2">
    <property type="entry name" value="3-OXOADIPYL-COA_3-OXO-5,6-DEHYDROSUBERYL-COA THIOLASE"/>
    <property type="match status" value="1"/>
</dbReference>
<accession>A0A4R1PJN6</accession>
<dbReference type="GO" id="GO:0010124">
    <property type="term" value="P:phenylacetate catabolic process"/>
    <property type="evidence" value="ECO:0007669"/>
    <property type="project" value="TreeGrafter"/>
</dbReference>
<dbReference type="InterPro" id="IPR050215">
    <property type="entry name" value="Thiolase-like_sf_Thiolase"/>
</dbReference>
<feature type="domain" description="Thiolase C-terminal" evidence="1">
    <location>
        <begin position="19"/>
        <end position="130"/>
    </location>
</feature>
<proteinExistence type="predicted"/>
<dbReference type="GO" id="GO:0006635">
    <property type="term" value="P:fatty acid beta-oxidation"/>
    <property type="evidence" value="ECO:0007669"/>
    <property type="project" value="TreeGrafter"/>
</dbReference>
<dbReference type="SUPFAM" id="SSF53901">
    <property type="entry name" value="Thiolase-like"/>
    <property type="match status" value="1"/>
</dbReference>
<dbReference type="PANTHER" id="PTHR43853">
    <property type="entry name" value="3-KETOACYL-COA THIOLASE, PEROXISOMAL"/>
    <property type="match status" value="1"/>
</dbReference>
<dbReference type="InterPro" id="IPR020617">
    <property type="entry name" value="Thiolase_C"/>
</dbReference>
<dbReference type="AlphaFoldDB" id="A0A4R1PJN6"/>
<name>A0A4R1PJN6_9GAMM</name>
<dbReference type="GO" id="GO:0003988">
    <property type="term" value="F:acetyl-CoA C-acyltransferase activity"/>
    <property type="evidence" value="ECO:0007669"/>
    <property type="project" value="TreeGrafter"/>
</dbReference>
<dbReference type="InterPro" id="IPR016039">
    <property type="entry name" value="Thiolase-like"/>
</dbReference>